<evidence type="ECO:0000256" key="1">
    <source>
        <dbReference type="ARBA" id="ARBA00023157"/>
    </source>
</evidence>
<dbReference type="Gene3D" id="2.60.120.290">
    <property type="entry name" value="Spermadhesin, CUB domain"/>
    <property type="match status" value="2"/>
</dbReference>
<dbReference type="InterPro" id="IPR016186">
    <property type="entry name" value="C-type_lectin-like/link_sf"/>
</dbReference>
<dbReference type="Proteomes" id="UP000000305">
    <property type="component" value="Unassembled WGS sequence"/>
</dbReference>
<name>E9HDM3_DAPPU</name>
<dbReference type="InterPro" id="IPR001304">
    <property type="entry name" value="C-type_lectin-like"/>
</dbReference>
<dbReference type="AlphaFoldDB" id="E9HDM3"/>
<evidence type="ECO:0008006" key="7">
    <source>
        <dbReference type="Google" id="ProtNLM"/>
    </source>
</evidence>
<dbReference type="SUPFAM" id="SSF56436">
    <property type="entry name" value="C-type lectin-like"/>
    <property type="match status" value="2"/>
</dbReference>
<dbReference type="OrthoDB" id="418245at2759"/>
<dbReference type="InterPro" id="IPR016187">
    <property type="entry name" value="CTDL_fold"/>
</dbReference>
<dbReference type="Gene3D" id="3.10.100.10">
    <property type="entry name" value="Mannose-Binding Protein A, subunit A"/>
    <property type="match status" value="2"/>
</dbReference>
<proteinExistence type="predicted"/>
<dbReference type="PROSITE" id="PS50041">
    <property type="entry name" value="C_TYPE_LECTIN_2"/>
    <property type="match status" value="2"/>
</dbReference>
<sequence length="864" mass="98393">MINHTIIPGCYLKLHSTRGVVSSSHLPPQFERITSSQEHLMSPPLGCSLLLKIPSGSSFEFTLRKLKLLRPHSRECHEDSQLQLATSTTWDPHKMMTDTKHFNSLHSSTWPNLAENHHWQVVRTFCGKIQDYSKSLRTWHTFEPWVLIRYRSSQRAHHHIHSSNGISNSFVLFKFNILGPCLNVLLTERSKTIEFSESDLSASVPECTFRVHVPYGYRIHLSAHLTSDNAIVPYENEAVDQPAVGRADESDENSLLTTNGDCQMTVQAEDITGHQTKCLNHRNPTASFSSLANFLKFQAKMLQVTSQGRPTQICEKSSVKNFRCMLKDKLRGIFRIFISGMLEIKTGEEELKQFSNNSYGKAAVIPGSSVVRLSVRYFSEADPRLTNGCGEGVLADETTCIWLHPEPLTWHEAEAKCSQMAPNGHLVAITSPEIQKVVDAVITKSADYEPEKSYWIGGSDQKQETIFEWSSGATFSYSKWFSGWPVYQLYNAQPSDDGISNQDCVEIRQSFGQPSQSEALASGFYWNDRDCYVANPFVCQKSRNDVGIGDFKETMNCNRTEELNRLRTSTVVQSPFFPRPYPNGITCITDLSAPLGFKILLNFEFFDLEEEEDCNYDVLDLQNLDEILIFDERRDSSATPWRRCGNWNSRLKLLQWRSNENQARIMFNSDSSYNTNGFQLKASIERADLNCPEAGSIFHHGRCYLIAPYPEIGWFEADRMCKSMQAELVLSDSNSEEIHFLIDQINSNEQLNNTAFYWIGQTNRFQLSIPQSGNRGIARNSSIESHEGEVKSPNFPAPYGEDNHFRLHIKAPNSSSNSERLVVRFKQIDIEFQENCLYDYIGLQSRENGPMQKICGHHTTNLER</sequence>
<comment type="caution">
    <text evidence="2">Lacks conserved residue(s) required for the propagation of feature annotation.</text>
</comment>
<feature type="domain" description="CUB" evidence="3">
    <location>
        <begin position="557"/>
        <end position="685"/>
    </location>
</feature>
<keyword evidence="6" id="KW-1185">Reference proteome</keyword>
<dbReference type="SMART" id="SM00034">
    <property type="entry name" value="CLECT"/>
    <property type="match status" value="2"/>
</dbReference>
<feature type="domain" description="C-type lectin" evidence="4">
    <location>
        <begin position="699"/>
        <end position="760"/>
    </location>
</feature>
<evidence type="ECO:0000259" key="4">
    <source>
        <dbReference type="PROSITE" id="PS50041"/>
    </source>
</evidence>
<dbReference type="CDD" id="cd00041">
    <property type="entry name" value="CUB"/>
    <property type="match status" value="2"/>
</dbReference>
<dbReference type="PANTHER" id="PTHR24255">
    <property type="entry name" value="COMPLEMENT COMPONENT 1, S SUBCOMPONENT-RELATED"/>
    <property type="match status" value="1"/>
</dbReference>
<organism evidence="5 6">
    <name type="scientific">Daphnia pulex</name>
    <name type="common">Water flea</name>
    <dbReference type="NCBI Taxonomy" id="6669"/>
    <lineage>
        <taxon>Eukaryota</taxon>
        <taxon>Metazoa</taxon>
        <taxon>Ecdysozoa</taxon>
        <taxon>Arthropoda</taxon>
        <taxon>Crustacea</taxon>
        <taxon>Branchiopoda</taxon>
        <taxon>Diplostraca</taxon>
        <taxon>Cladocera</taxon>
        <taxon>Anomopoda</taxon>
        <taxon>Daphniidae</taxon>
        <taxon>Daphnia</taxon>
    </lineage>
</organism>
<gene>
    <name evidence="5" type="ORF">DAPPUDRAFT_328421</name>
</gene>
<dbReference type="PhylomeDB" id="E9HDM3"/>
<dbReference type="PANTHER" id="PTHR24255:SF31">
    <property type="entry name" value="CUBILIN-LIKE PROTEIN"/>
    <property type="match status" value="1"/>
</dbReference>
<evidence type="ECO:0000259" key="3">
    <source>
        <dbReference type="PROSITE" id="PS01180"/>
    </source>
</evidence>
<dbReference type="HOGENOM" id="CLU_331570_0_0_1"/>
<reference evidence="5 6" key="1">
    <citation type="journal article" date="2011" name="Science">
        <title>The ecoresponsive genome of Daphnia pulex.</title>
        <authorList>
            <person name="Colbourne J.K."/>
            <person name="Pfrender M.E."/>
            <person name="Gilbert D."/>
            <person name="Thomas W.K."/>
            <person name="Tucker A."/>
            <person name="Oakley T.H."/>
            <person name="Tokishita S."/>
            <person name="Aerts A."/>
            <person name="Arnold G.J."/>
            <person name="Basu M.K."/>
            <person name="Bauer D.J."/>
            <person name="Caceres C.E."/>
            <person name="Carmel L."/>
            <person name="Casola C."/>
            <person name="Choi J.H."/>
            <person name="Detter J.C."/>
            <person name="Dong Q."/>
            <person name="Dusheyko S."/>
            <person name="Eads B.D."/>
            <person name="Frohlich T."/>
            <person name="Geiler-Samerotte K.A."/>
            <person name="Gerlach D."/>
            <person name="Hatcher P."/>
            <person name="Jogdeo S."/>
            <person name="Krijgsveld J."/>
            <person name="Kriventseva E.V."/>
            <person name="Kultz D."/>
            <person name="Laforsch C."/>
            <person name="Lindquist E."/>
            <person name="Lopez J."/>
            <person name="Manak J.R."/>
            <person name="Muller J."/>
            <person name="Pangilinan J."/>
            <person name="Patwardhan R.P."/>
            <person name="Pitluck S."/>
            <person name="Pritham E.J."/>
            <person name="Rechtsteiner A."/>
            <person name="Rho M."/>
            <person name="Rogozin I.B."/>
            <person name="Sakarya O."/>
            <person name="Salamov A."/>
            <person name="Schaack S."/>
            <person name="Shapiro H."/>
            <person name="Shiga Y."/>
            <person name="Skalitzky C."/>
            <person name="Smith Z."/>
            <person name="Souvorov A."/>
            <person name="Sung W."/>
            <person name="Tang Z."/>
            <person name="Tsuchiya D."/>
            <person name="Tu H."/>
            <person name="Vos H."/>
            <person name="Wang M."/>
            <person name="Wolf Y.I."/>
            <person name="Yamagata H."/>
            <person name="Yamada T."/>
            <person name="Ye Y."/>
            <person name="Shaw J.R."/>
            <person name="Andrews J."/>
            <person name="Crease T.J."/>
            <person name="Tang H."/>
            <person name="Lucas S.M."/>
            <person name="Robertson H.M."/>
            <person name="Bork P."/>
            <person name="Koonin E.V."/>
            <person name="Zdobnov E.M."/>
            <person name="Grigoriev I.V."/>
            <person name="Lynch M."/>
            <person name="Boore J.L."/>
        </authorList>
    </citation>
    <scope>NUCLEOTIDE SEQUENCE [LARGE SCALE GENOMIC DNA]</scope>
</reference>
<dbReference type="InterPro" id="IPR035914">
    <property type="entry name" value="Sperma_CUB_dom_sf"/>
</dbReference>
<dbReference type="SUPFAM" id="SSF49854">
    <property type="entry name" value="Spermadhesin, CUB domain"/>
    <property type="match status" value="2"/>
</dbReference>
<evidence type="ECO:0000256" key="2">
    <source>
        <dbReference type="PROSITE-ProRule" id="PRU00059"/>
    </source>
</evidence>
<dbReference type="InterPro" id="IPR000859">
    <property type="entry name" value="CUB_dom"/>
</dbReference>
<dbReference type="PROSITE" id="PS01180">
    <property type="entry name" value="CUB"/>
    <property type="match status" value="2"/>
</dbReference>
<keyword evidence="1" id="KW-1015">Disulfide bond</keyword>
<evidence type="ECO:0000313" key="6">
    <source>
        <dbReference type="Proteomes" id="UP000000305"/>
    </source>
</evidence>
<dbReference type="Pfam" id="PF00431">
    <property type="entry name" value="CUB"/>
    <property type="match status" value="2"/>
</dbReference>
<protein>
    <recommendedName>
        <fullName evidence="7">C-type lectin domain-containing protein</fullName>
    </recommendedName>
</protein>
<feature type="domain" description="CUB" evidence="3">
    <location>
        <begin position="779"/>
        <end position="864"/>
    </location>
</feature>
<evidence type="ECO:0000313" key="5">
    <source>
        <dbReference type="EMBL" id="EFX70170.1"/>
    </source>
</evidence>
<dbReference type="Pfam" id="PF00059">
    <property type="entry name" value="Lectin_C"/>
    <property type="match status" value="1"/>
</dbReference>
<dbReference type="EMBL" id="GL732624">
    <property type="protein sequence ID" value="EFX70170.1"/>
    <property type="molecule type" value="Genomic_DNA"/>
</dbReference>
<feature type="domain" description="C-type lectin" evidence="4">
    <location>
        <begin position="396"/>
        <end position="540"/>
    </location>
</feature>
<dbReference type="CDD" id="cd00037">
    <property type="entry name" value="CLECT"/>
    <property type="match status" value="2"/>
</dbReference>
<dbReference type="SMART" id="SM00042">
    <property type="entry name" value="CUB"/>
    <property type="match status" value="1"/>
</dbReference>
<dbReference type="KEGG" id="dpx:DAPPUDRAFT_328421"/>
<dbReference type="eggNOG" id="KOG4292">
    <property type="taxonomic scope" value="Eukaryota"/>
</dbReference>
<dbReference type="InParanoid" id="E9HDM3"/>
<accession>E9HDM3</accession>